<evidence type="ECO:0000313" key="2">
    <source>
        <dbReference type="EMBL" id="OWJ54301.1"/>
    </source>
</evidence>
<dbReference type="Proteomes" id="UP000058613">
    <property type="component" value="Chromosome"/>
</dbReference>
<organism evidence="1 3">
    <name type="scientific">Pyrodictium delaneyi</name>
    <dbReference type="NCBI Taxonomy" id="1273541"/>
    <lineage>
        <taxon>Archaea</taxon>
        <taxon>Thermoproteota</taxon>
        <taxon>Thermoprotei</taxon>
        <taxon>Desulfurococcales</taxon>
        <taxon>Pyrodictiaceae</taxon>
        <taxon>Pyrodictium</taxon>
    </lineage>
</organism>
<dbReference type="Proteomes" id="UP000196694">
    <property type="component" value="Unassembled WGS sequence"/>
</dbReference>
<dbReference type="GO" id="GO:0003677">
    <property type="term" value="F:DNA binding"/>
    <property type="evidence" value="ECO:0007669"/>
    <property type="project" value="UniProtKB-KW"/>
</dbReference>
<dbReference type="SUPFAM" id="SSF88697">
    <property type="entry name" value="PUA domain-like"/>
    <property type="match status" value="1"/>
</dbReference>
<dbReference type="STRING" id="1273541.Pyrde_0168"/>
<reference evidence="1 3" key="1">
    <citation type="submission" date="2015-10" db="EMBL/GenBank/DDBJ databases">
        <title>Complete genome sequence of hyperthermophilic archaeon Pyrodictium delaneyi Su06.</title>
        <authorList>
            <person name="Jung J.-H."/>
            <person name="Lin J."/>
            <person name="Holden J.F."/>
            <person name="Park C.-S."/>
        </authorList>
    </citation>
    <scope>NUCLEOTIDE SEQUENCE [LARGE SCALE GENOMIC DNA]</scope>
    <source>
        <strain evidence="1 3">Su06</strain>
    </source>
</reference>
<dbReference type="RefSeq" id="WP_055407407.1">
    <property type="nucleotide sequence ID" value="NZ_CP013011.1"/>
</dbReference>
<dbReference type="Gene3D" id="2.30.130.30">
    <property type="entry name" value="Hypothetical protein"/>
    <property type="match status" value="1"/>
</dbReference>
<name>A0A0P0N0S7_9CREN</name>
<protein>
    <submittedName>
        <fullName evidence="2">DNA-binding protein</fullName>
    </submittedName>
</protein>
<accession>A0A0P0N0S7</accession>
<dbReference type="EMBL" id="CP013011">
    <property type="protein sequence ID" value="ALL00218.1"/>
    <property type="molecule type" value="Genomic_DNA"/>
</dbReference>
<evidence type="ECO:0000313" key="1">
    <source>
        <dbReference type="EMBL" id="ALL00218.1"/>
    </source>
</evidence>
<dbReference type="InterPro" id="IPR015947">
    <property type="entry name" value="PUA-like_sf"/>
</dbReference>
<evidence type="ECO:0000313" key="4">
    <source>
        <dbReference type="Proteomes" id="UP000196694"/>
    </source>
</evidence>
<dbReference type="KEGG" id="pdl:Pyrde_0168"/>
<evidence type="ECO:0000313" key="3">
    <source>
        <dbReference type="Proteomes" id="UP000058613"/>
    </source>
</evidence>
<reference evidence="2 4" key="2">
    <citation type="submission" date="2017-05" db="EMBL/GenBank/DDBJ databases">
        <title>The draft genome of the hyperthermophilic archaeon 'Pyrodictium delaneyi strain Hulk', an iron and nitrate reducer, reveals the capacity for sulfate reduction.</title>
        <authorList>
            <person name="Demey L.M."/>
            <person name="Miller C."/>
            <person name="Manzella M."/>
            <person name="Reguera G."/>
            <person name="Kashefi K."/>
        </authorList>
    </citation>
    <scope>NUCLEOTIDE SEQUENCE [LARGE SCALE GENOMIC DNA]</scope>
    <source>
        <strain evidence="2 4">Hulk</strain>
    </source>
</reference>
<dbReference type="EMBL" id="NCQP01000006">
    <property type="protein sequence ID" value="OWJ54301.1"/>
    <property type="molecule type" value="Genomic_DNA"/>
</dbReference>
<gene>
    <name evidence="2" type="ORF">Pdsh_07390</name>
    <name evidence="1" type="ORF">Pyrde_0168</name>
</gene>
<dbReference type="AlphaFoldDB" id="A0A0P0N0S7"/>
<sequence>MARRQRRQQVVAPPALTVEGAELYLISIRPVYAYQIFRSRKKFELRRNAAGRIPEGAVMVVYASGNVRAIIGEFTVGNVIEGTAEQVWRRVMEQPNSGVGGDAWHYIRGAQRAMALEVQNPVLYPRRVTLEEIRRVIPGWNPPLSYKQLREGEPVYELIIRRLRRLAGLEPDYEAEETLLEA</sequence>
<dbReference type="GeneID" id="26098494"/>
<dbReference type="OrthoDB" id="84651at2157"/>
<keyword evidence="2" id="KW-0238">DNA-binding</keyword>
<proteinExistence type="predicted"/>
<keyword evidence="4" id="KW-1185">Reference proteome</keyword>